<evidence type="ECO:0000259" key="8">
    <source>
        <dbReference type="Pfam" id="PF02706"/>
    </source>
</evidence>
<evidence type="ECO:0000256" key="4">
    <source>
        <dbReference type="ARBA" id="ARBA00022989"/>
    </source>
</evidence>
<proteinExistence type="predicted"/>
<evidence type="ECO:0000256" key="1">
    <source>
        <dbReference type="ARBA" id="ARBA00004651"/>
    </source>
</evidence>
<evidence type="ECO:0000256" key="3">
    <source>
        <dbReference type="ARBA" id="ARBA00022692"/>
    </source>
</evidence>
<evidence type="ECO:0000256" key="2">
    <source>
        <dbReference type="ARBA" id="ARBA00022475"/>
    </source>
</evidence>
<dbReference type="Pfam" id="PF02706">
    <property type="entry name" value="Wzz"/>
    <property type="match status" value="1"/>
</dbReference>
<dbReference type="InterPro" id="IPR003856">
    <property type="entry name" value="LPS_length_determ_N"/>
</dbReference>
<protein>
    <submittedName>
        <fullName evidence="9">Wzz/FepE/Etk N-terminal domain-containing protein</fullName>
    </submittedName>
</protein>
<dbReference type="EMBL" id="JAKNRW010000042">
    <property type="protein sequence ID" value="MCK1793765.1"/>
    <property type="molecule type" value="Genomic_DNA"/>
</dbReference>
<evidence type="ECO:0000256" key="7">
    <source>
        <dbReference type="SAM" id="Phobius"/>
    </source>
</evidence>
<evidence type="ECO:0000313" key="10">
    <source>
        <dbReference type="Proteomes" id="UP001299876"/>
    </source>
</evidence>
<keyword evidence="2" id="KW-1003">Cell membrane</keyword>
<comment type="caution">
    <text evidence="9">The sequence shown here is derived from an EMBL/GenBank/DDBJ whole genome shotgun (WGS) entry which is preliminary data.</text>
</comment>
<comment type="subcellular location">
    <subcellularLocation>
        <location evidence="1">Cell membrane</location>
        <topology evidence="1">Multi-pass membrane protein</topology>
    </subcellularLocation>
</comment>
<feature type="domain" description="Polysaccharide chain length determinant N-terminal" evidence="8">
    <location>
        <begin position="8"/>
        <end position="101"/>
    </location>
</feature>
<evidence type="ECO:0000313" key="9">
    <source>
        <dbReference type="EMBL" id="MCK1793765.1"/>
    </source>
</evidence>
<sequence>MNPKENYLHEFFRIFFANKQLVKRVFLVFAVIALVLPLMLKQSFDITAQVIVQSKKLSQGDATASLNQESASFIPPSLADMETESNILRSPALIRQTISQLREKGEYSPPVSTFNKLVAQPFKDYVTTPIREHVINPMRDALGLETDPVRDTQLDALAQKASDDLKIETLPGSNVISIIYSFPDPAQGTKFVAALLQNYLASRQELQSIDLPQSFYETKKLQYQVRLDGLEGNRLALLEGVGSADPREEITFRLNAINTEEQALNLYQDRLLQSKRWLDYLKTNLAAAKDAKLLSDFTFPYTFTTTIENVAFEDREVKQLGELLTSQISRYMTDLSVFQPSSEPMLLLREQITRNRGQFLKVVSNRIQERTADLAVVSSVIDQKTARIDQFKNRIHQLQETQSKLRQMDTEIEALHSAFSTYAQRFAESSTARSLDNDLSNARILSPPFEPTEAAFPKPMLIIPFGLLTGLLLAIAFVYVREFFDHRFKHPAQITHELGLPVLLVINDQNVDPINPHKNWTVPRFAHWVRN</sequence>
<dbReference type="Proteomes" id="UP001299876">
    <property type="component" value="Unassembled WGS sequence"/>
</dbReference>
<keyword evidence="4 7" id="KW-1133">Transmembrane helix</keyword>
<reference evidence="9 10" key="1">
    <citation type="submission" date="2022-02" db="EMBL/GenBank/DDBJ databases">
        <title>Comparative genomics of the first Antarctic Pseudomonas spp. capable of biotransforming 2,4,6-Trinitrotoluene.</title>
        <authorList>
            <person name="Cabrera M.A."/>
            <person name="Marquez S.L."/>
            <person name="Perez-Donoso J.M."/>
        </authorList>
    </citation>
    <scope>NUCLEOTIDE SEQUENCE [LARGE SCALE GENOMIC DNA]</scope>
    <source>
        <strain evidence="9 10">TNT19</strain>
    </source>
</reference>
<gene>
    <name evidence="9" type="ORF">L9059_27020</name>
</gene>
<keyword evidence="10" id="KW-1185">Reference proteome</keyword>
<dbReference type="PANTHER" id="PTHR32309">
    <property type="entry name" value="TYROSINE-PROTEIN KINASE"/>
    <property type="match status" value="1"/>
</dbReference>
<dbReference type="PANTHER" id="PTHR32309:SF31">
    <property type="entry name" value="CAPSULAR EXOPOLYSACCHARIDE FAMILY"/>
    <property type="match status" value="1"/>
</dbReference>
<evidence type="ECO:0000256" key="5">
    <source>
        <dbReference type="ARBA" id="ARBA00023136"/>
    </source>
</evidence>
<feature type="transmembrane region" description="Helical" evidence="7">
    <location>
        <begin position="21"/>
        <end position="40"/>
    </location>
</feature>
<accession>A0ABT0F6Z4</accession>
<keyword evidence="6" id="KW-0175">Coiled coil</keyword>
<name>A0ABT0F6Z4_9PSED</name>
<dbReference type="InterPro" id="IPR050445">
    <property type="entry name" value="Bact_polysacc_biosynth/exp"/>
</dbReference>
<feature type="transmembrane region" description="Helical" evidence="7">
    <location>
        <begin position="461"/>
        <end position="480"/>
    </location>
</feature>
<keyword evidence="5 7" id="KW-0472">Membrane</keyword>
<dbReference type="RefSeq" id="WP_247293966.1">
    <property type="nucleotide sequence ID" value="NZ_JAKNRW010000042.1"/>
</dbReference>
<keyword evidence="3 7" id="KW-0812">Transmembrane</keyword>
<organism evidence="9 10">
    <name type="scientific">Pseudomonas violetae</name>
    <dbReference type="NCBI Taxonomy" id="2915813"/>
    <lineage>
        <taxon>Bacteria</taxon>
        <taxon>Pseudomonadati</taxon>
        <taxon>Pseudomonadota</taxon>
        <taxon>Gammaproteobacteria</taxon>
        <taxon>Pseudomonadales</taxon>
        <taxon>Pseudomonadaceae</taxon>
        <taxon>Pseudomonas</taxon>
    </lineage>
</organism>
<evidence type="ECO:0000256" key="6">
    <source>
        <dbReference type="SAM" id="Coils"/>
    </source>
</evidence>
<feature type="coiled-coil region" evidence="6">
    <location>
        <begin position="381"/>
        <end position="418"/>
    </location>
</feature>